<dbReference type="Proteomes" id="UP000326678">
    <property type="component" value="Chromosome Gxm1"/>
</dbReference>
<accession>A0A5P8W428</accession>
<dbReference type="EMBL" id="CP045226">
    <property type="protein sequence ID" value="QFS47241.1"/>
    <property type="molecule type" value="Genomic_DNA"/>
</dbReference>
<organism evidence="1 2">
    <name type="scientific">Nostoc sphaeroides CCNUC1</name>
    <dbReference type="NCBI Taxonomy" id="2653204"/>
    <lineage>
        <taxon>Bacteria</taxon>
        <taxon>Bacillati</taxon>
        <taxon>Cyanobacteriota</taxon>
        <taxon>Cyanophyceae</taxon>
        <taxon>Nostocales</taxon>
        <taxon>Nostocaceae</taxon>
        <taxon>Nostoc</taxon>
    </lineage>
</organism>
<reference evidence="1 2" key="1">
    <citation type="submission" date="2019-10" db="EMBL/GenBank/DDBJ databases">
        <title>Genomic and transcriptomic insights into the perfect genentic adaptation of a filamentous nitrogen-fixing cyanobacterium to rice fields.</title>
        <authorList>
            <person name="Chen Z."/>
        </authorList>
    </citation>
    <scope>NUCLEOTIDE SEQUENCE [LARGE SCALE GENOMIC DNA]</scope>
    <source>
        <strain evidence="1">CCNUC1</strain>
    </source>
</reference>
<proteinExistence type="predicted"/>
<evidence type="ECO:0000313" key="2">
    <source>
        <dbReference type="Proteomes" id="UP000326678"/>
    </source>
</evidence>
<dbReference type="AlphaFoldDB" id="A0A5P8W428"/>
<evidence type="ECO:0000313" key="1">
    <source>
        <dbReference type="EMBL" id="QFS47241.1"/>
    </source>
</evidence>
<gene>
    <name evidence="1" type="ORF">GXM_04731</name>
</gene>
<keyword evidence="2" id="KW-1185">Reference proteome</keyword>
<sequence length="51" mass="5555">MLSSKQLLWHFLEAALSAGFPICVRANDGFPEIGYCPVAVGLKRCLPPSIH</sequence>
<name>A0A5P8W428_9NOSO</name>
<protein>
    <submittedName>
        <fullName evidence="1">Uncharacterized protein</fullName>
    </submittedName>
</protein>
<dbReference type="KEGG" id="nsh:GXM_04731"/>